<gene>
    <name evidence="9" type="primary">ANP1</name>
    <name evidence="9" type="ORF">AWJ20_2958</name>
</gene>
<accession>A0A167FI69</accession>
<dbReference type="GO" id="GO:0000136">
    <property type="term" value="C:mannan polymerase complex"/>
    <property type="evidence" value="ECO:0007669"/>
    <property type="project" value="TreeGrafter"/>
</dbReference>
<proteinExistence type="inferred from homology"/>
<feature type="transmembrane region" description="Helical" evidence="8">
    <location>
        <begin position="51"/>
        <end position="69"/>
    </location>
</feature>
<dbReference type="OrthoDB" id="204164at2759"/>
<comment type="subcellular location">
    <subcellularLocation>
        <location evidence="1">Golgi apparatus membrane</location>
        <topology evidence="1">Single-pass type II membrane protein</topology>
    </subcellularLocation>
</comment>
<dbReference type="AlphaFoldDB" id="A0A167FI69"/>
<keyword evidence="6 8" id="KW-0472">Membrane</keyword>
<protein>
    <submittedName>
        <fullName evidence="9">Anp1p</fullName>
    </submittedName>
</protein>
<evidence type="ECO:0000313" key="9">
    <source>
        <dbReference type="EMBL" id="ANB15331.1"/>
    </source>
</evidence>
<evidence type="ECO:0000256" key="8">
    <source>
        <dbReference type="SAM" id="Phobius"/>
    </source>
</evidence>
<comment type="similarity">
    <text evidence="7">Belongs to the ANP1/MMN9/VAN1 family.</text>
</comment>
<dbReference type="Gene3D" id="3.90.550.10">
    <property type="entry name" value="Spore Coat Polysaccharide Biosynthesis Protein SpsA, Chain A"/>
    <property type="match status" value="1"/>
</dbReference>
<dbReference type="PANTHER" id="PTHR43083:SF4">
    <property type="entry name" value="N-GLYCOSYL-TRANSFERASE (AFU_ORTHOLOGUE AFUA_4G06870)"/>
    <property type="match status" value="1"/>
</dbReference>
<dbReference type="GeneID" id="30034926"/>
<dbReference type="InterPro" id="IPR029044">
    <property type="entry name" value="Nucleotide-diphossugar_trans"/>
</dbReference>
<dbReference type="GO" id="GO:0000009">
    <property type="term" value="F:alpha-1,6-mannosyltransferase activity"/>
    <property type="evidence" value="ECO:0007669"/>
    <property type="project" value="TreeGrafter"/>
</dbReference>
<reference evidence="9 10" key="1">
    <citation type="submission" date="2016-02" db="EMBL/GenBank/DDBJ databases">
        <title>Complete genome sequence and transcriptome regulation of the pentose utilising yeast Sugiyamaella lignohabitans.</title>
        <authorList>
            <person name="Bellasio M."/>
            <person name="Peymann A."/>
            <person name="Valli M."/>
            <person name="Sipitzky M."/>
            <person name="Graf A."/>
            <person name="Sauer M."/>
            <person name="Marx H."/>
            <person name="Mattanovich D."/>
        </authorList>
    </citation>
    <scope>NUCLEOTIDE SEQUENCE [LARGE SCALE GENOMIC DNA]</scope>
    <source>
        <strain evidence="9 10">CBS 10342</strain>
    </source>
</reference>
<dbReference type="GO" id="GO:0006487">
    <property type="term" value="P:protein N-linked glycosylation"/>
    <property type="evidence" value="ECO:0007669"/>
    <property type="project" value="TreeGrafter"/>
</dbReference>
<dbReference type="GO" id="GO:0000032">
    <property type="term" value="P:cell wall mannoprotein biosynthetic process"/>
    <property type="evidence" value="ECO:0007669"/>
    <property type="project" value="TreeGrafter"/>
</dbReference>
<evidence type="ECO:0000256" key="4">
    <source>
        <dbReference type="ARBA" id="ARBA00022989"/>
    </source>
</evidence>
<evidence type="ECO:0000256" key="1">
    <source>
        <dbReference type="ARBA" id="ARBA00004323"/>
    </source>
</evidence>
<organism evidence="9 10">
    <name type="scientific">Sugiyamaella lignohabitans</name>
    <dbReference type="NCBI Taxonomy" id="796027"/>
    <lineage>
        <taxon>Eukaryota</taxon>
        <taxon>Fungi</taxon>
        <taxon>Dikarya</taxon>
        <taxon>Ascomycota</taxon>
        <taxon>Saccharomycotina</taxon>
        <taxon>Dipodascomycetes</taxon>
        <taxon>Dipodascales</taxon>
        <taxon>Trichomonascaceae</taxon>
        <taxon>Sugiyamaella</taxon>
    </lineage>
</organism>
<evidence type="ECO:0000256" key="5">
    <source>
        <dbReference type="ARBA" id="ARBA00023034"/>
    </source>
</evidence>
<dbReference type="KEGG" id="slb:AWJ20_2958"/>
<dbReference type="FunFam" id="3.90.550.10:FF:000017">
    <property type="entry name" value="Mannan polymerase II complex ANP1 subunit"/>
    <property type="match status" value="1"/>
</dbReference>
<keyword evidence="4 8" id="KW-1133">Transmembrane helix</keyword>
<dbReference type="InterPro" id="IPR052086">
    <property type="entry name" value="Mannan_Polymerase_Subunit"/>
</dbReference>
<keyword evidence="5" id="KW-0333">Golgi apparatus</keyword>
<dbReference type="RefSeq" id="XP_018737808.1">
    <property type="nucleotide sequence ID" value="XM_018879939.1"/>
</dbReference>
<dbReference type="PANTHER" id="PTHR43083">
    <property type="entry name" value="MANNAN POLYMERASE II"/>
    <property type="match status" value="1"/>
</dbReference>
<dbReference type="Proteomes" id="UP000189580">
    <property type="component" value="Chromosome b"/>
</dbReference>
<sequence length="427" mass="48719">MVSYKSLSNSYDALAAKAKLEKLNVSEYTSKLPSAKELPDIFRSYLTKGRLLYLTIAGIVSWLLLSSISTGRSHADKFHCFGPAMTPFEMNVNSYSDWHRNSPTPVEFNTHKPLSIKEKNNSSSITLHNLNTIVSTKDAINNRERVLILTPLRDASRYLSKYFELLMALSYPHDLIDLGFLISDTSDETLAILSSEIANIQSGSNPFNHVDIFQKDFGYNALDNVDVQERHKFEHQAPRRKNMARARNYLLSSALKPTHSWVMWRDVDIVECADTIIEDLVKHDTDIIVPNIWFHRYVDGRDIEGRFDYNSWVESQKGLKLAASLSKDDVIVEGYKTHYDTGRNYLARMGDWRYNNDEEIELDGVGGVNIVVKADVHRSGVIFPSMPFENQVETEGFAKMAKRAGYRVIGLPNYVVWHIDTDEKSNH</sequence>
<evidence type="ECO:0000313" key="10">
    <source>
        <dbReference type="Proteomes" id="UP000189580"/>
    </source>
</evidence>
<evidence type="ECO:0000256" key="7">
    <source>
        <dbReference type="ARBA" id="ARBA00037964"/>
    </source>
</evidence>
<dbReference type="Pfam" id="PF03452">
    <property type="entry name" value="Anp1"/>
    <property type="match status" value="1"/>
</dbReference>
<evidence type="ECO:0000256" key="2">
    <source>
        <dbReference type="ARBA" id="ARBA00022692"/>
    </source>
</evidence>
<dbReference type="EMBL" id="CP014503">
    <property type="protein sequence ID" value="ANB15331.1"/>
    <property type="molecule type" value="Genomic_DNA"/>
</dbReference>
<keyword evidence="2 8" id="KW-0812">Transmembrane</keyword>
<evidence type="ECO:0000256" key="6">
    <source>
        <dbReference type="ARBA" id="ARBA00023136"/>
    </source>
</evidence>
<keyword evidence="3" id="KW-0735">Signal-anchor</keyword>
<keyword evidence="10" id="KW-1185">Reference proteome</keyword>
<evidence type="ECO:0000256" key="3">
    <source>
        <dbReference type="ARBA" id="ARBA00022968"/>
    </source>
</evidence>
<dbReference type="SUPFAM" id="SSF53448">
    <property type="entry name" value="Nucleotide-diphospho-sugar transferases"/>
    <property type="match status" value="1"/>
</dbReference>
<name>A0A167FI69_9ASCO</name>